<dbReference type="AlphaFoldDB" id="A0A0F8YB52"/>
<evidence type="ECO:0000259" key="1">
    <source>
        <dbReference type="Pfam" id="PF13173"/>
    </source>
</evidence>
<protein>
    <recommendedName>
        <fullName evidence="1">AAA domain-containing protein</fullName>
    </recommendedName>
</protein>
<feature type="domain" description="AAA" evidence="1">
    <location>
        <begin position="24"/>
        <end position="63"/>
    </location>
</feature>
<evidence type="ECO:0000313" key="2">
    <source>
        <dbReference type="EMBL" id="KKK70875.1"/>
    </source>
</evidence>
<dbReference type="PANTHER" id="PTHR33295">
    <property type="entry name" value="ATPASE"/>
    <property type="match status" value="1"/>
</dbReference>
<name>A0A0F8YB52_9ZZZZ</name>
<sequence>MPHWKFEGTETVAGYPMDRFCIARRYHIIVTGSSAKLLSTELATALAGRTLTYTVWPLSLEEHLRFLKIPGSAGEAICVGLEIT</sequence>
<dbReference type="Pfam" id="PF13173">
    <property type="entry name" value="AAA_14"/>
    <property type="match status" value="1"/>
</dbReference>
<reference evidence="2" key="1">
    <citation type="journal article" date="2015" name="Nature">
        <title>Complex archaea that bridge the gap between prokaryotes and eukaryotes.</title>
        <authorList>
            <person name="Spang A."/>
            <person name="Saw J.H."/>
            <person name="Jorgensen S.L."/>
            <person name="Zaremba-Niedzwiedzka K."/>
            <person name="Martijn J."/>
            <person name="Lind A.E."/>
            <person name="van Eijk R."/>
            <person name="Schleper C."/>
            <person name="Guy L."/>
            <person name="Ettema T.J."/>
        </authorList>
    </citation>
    <scope>NUCLEOTIDE SEQUENCE</scope>
</reference>
<proteinExistence type="predicted"/>
<dbReference type="EMBL" id="LAZR01057984">
    <property type="protein sequence ID" value="KKK70875.1"/>
    <property type="molecule type" value="Genomic_DNA"/>
</dbReference>
<gene>
    <name evidence="2" type="ORF">LCGC14_2919570</name>
</gene>
<comment type="caution">
    <text evidence="2">The sequence shown here is derived from an EMBL/GenBank/DDBJ whole genome shotgun (WGS) entry which is preliminary data.</text>
</comment>
<dbReference type="InterPro" id="IPR041682">
    <property type="entry name" value="AAA_14"/>
</dbReference>
<accession>A0A0F8YB52</accession>
<organism evidence="2">
    <name type="scientific">marine sediment metagenome</name>
    <dbReference type="NCBI Taxonomy" id="412755"/>
    <lineage>
        <taxon>unclassified sequences</taxon>
        <taxon>metagenomes</taxon>
        <taxon>ecological metagenomes</taxon>
    </lineage>
</organism>
<dbReference type="PANTHER" id="PTHR33295:SF19">
    <property type="entry name" value="ARCHAEAL ATPASE"/>
    <property type="match status" value="1"/>
</dbReference>